<dbReference type="GO" id="GO:0005975">
    <property type="term" value="P:carbohydrate metabolic process"/>
    <property type="evidence" value="ECO:0007669"/>
    <property type="project" value="InterPro"/>
</dbReference>
<evidence type="ECO:0000313" key="8">
    <source>
        <dbReference type="Proteomes" id="UP000651057"/>
    </source>
</evidence>
<dbReference type="Gene3D" id="2.60.120.1060">
    <property type="entry name" value="NPCBM/NEW2 domain"/>
    <property type="match status" value="1"/>
</dbReference>
<keyword evidence="2" id="KW-0732">Signal</keyword>
<dbReference type="InterPro" id="IPR038637">
    <property type="entry name" value="NPCBM_sf"/>
</dbReference>
<evidence type="ECO:0000256" key="2">
    <source>
        <dbReference type="ARBA" id="ARBA00022729"/>
    </source>
</evidence>
<dbReference type="SUPFAM" id="SSF49785">
    <property type="entry name" value="Galactose-binding domain-like"/>
    <property type="match status" value="1"/>
</dbReference>
<reference evidence="7" key="1">
    <citation type="submission" date="2021-01" db="EMBL/GenBank/DDBJ databases">
        <authorList>
            <person name="Zhong Y.L."/>
        </authorList>
    </citation>
    <scope>NUCLEOTIDE SEQUENCE</scope>
    <source>
        <strain evidence="7">KCTC 23302</strain>
    </source>
</reference>
<evidence type="ECO:0000256" key="3">
    <source>
        <dbReference type="ARBA" id="ARBA00022801"/>
    </source>
</evidence>
<dbReference type="InterPro" id="IPR002241">
    <property type="entry name" value="Glyco_hydro_27"/>
</dbReference>
<dbReference type="InterPro" id="IPR013785">
    <property type="entry name" value="Aldolase_TIM"/>
</dbReference>
<name>A0A937DAE7_9FLAO</name>
<comment type="caution">
    <text evidence="7">The sequence shown here is derived from an EMBL/GenBank/DDBJ whole genome shotgun (WGS) entry which is preliminary data.</text>
</comment>
<gene>
    <name evidence="7" type="ORF">JJQ60_14165</name>
</gene>
<dbReference type="PRINTS" id="PR00740">
    <property type="entry name" value="GLHYDRLASE27"/>
</dbReference>
<keyword evidence="8" id="KW-1185">Reference proteome</keyword>
<keyword evidence="5" id="KW-1015">Disulfide bond</keyword>
<proteinExistence type="inferred from homology"/>
<dbReference type="SMART" id="SM00776">
    <property type="entry name" value="NPCBM"/>
    <property type="match status" value="1"/>
</dbReference>
<accession>A0A937DAE7</accession>
<dbReference type="InterPro" id="IPR013783">
    <property type="entry name" value="Ig-like_fold"/>
</dbReference>
<dbReference type="PANTHER" id="PTHR11452">
    <property type="entry name" value="ALPHA-GALACTOSIDASE/ALPHA-N-ACETYLGALACTOSAMINIDASE"/>
    <property type="match status" value="1"/>
</dbReference>
<comment type="catalytic activity">
    <reaction evidence="5">
        <text>Hydrolysis of terminal, non-reducing alpha-D-galactose residues in alpha-D-galactosides, including galactose oligosaccharides, galactomannans and galactolipids.</text>
        <dbReference type="EC" id="3.2.1.22"/>
    </reaction>
</comment>
<keyword evidence="3 5" id="KW-0378">Hydrolase</keyword>
<dbReference type="InterPro" id="IPR017853">
    <property type="entry name" value="GH"/>
</dbReference>
<sequence length="682" mass="77956">MRPHYTKITSLLLLIVIAFSMMNCANKETKEIWLDEMDLSSMTSGWKTPQKNKSILGRPMIMNNKTYDRGVGVHAKSKYMVELNGEAKTFTAVVGLDDNAKEMSSITIYILGDKKIMWESGVLKKGQVKNIDINIEGIKVLAFYVSDAKDGQSRDYANFANAKFLSYGTIEPYIPLQEEKIIVTPSESLQPKINGPDIFGIRKDSPFLYKIPASGKKPIIYEVDNLPKGLNLDSLTGIITGKMDVLESKKIILKAKNEHGNTKKEFEIVVGDNISLTPPMGWNSWNCWGKNVNQEKIEAASKAFVDKGLIDYGWSYIVIDDAWQGNRDNKKKMIRANAMFPDMKNLSKQIHDRGLKFGIYSTPWITSFAGYCGTSSDSINGYWDKEKFGNRKFIKHGKYTFEKNDVDQFVDWGVDYLKYDWNPIDSISLARMGKEIKNANRDIVFSISNSSDINDMKSYQKWSNLWRTTSDIRDIWDNGYSKGRFSQGIMDILRYHTNWKEFNGPSSWNDPDMLVLGKVGWGEPRENNLSGDELYSHFTLWTIWSAPLMLGCDLEKIDKFTLSLLKNSEVIDINQDRLGSQAEIISDTNGFVVLKKQLYNGDFAIAVINKGLYYNTPIDQFNWGDEAPRELDLKELKITLNGDFMVRDVWKQKNIEEFSKSQKIKVNHHGASLLRFKRVKKP</sequence>
<dbReference type="EMBL" id="JAERQJ010000005">
    <property type="protein sequence ID" value="MBL0684672.1"/>
    <property type="molecule type" value="Genomic_DNA"/>
</dbReference>
<evidence type="ECO:0000313" key="7">
    <source>
        <dbReference type="EMBL" id="MBL0684672.1"/>
    </source>
</evidence>
<dbReference type="Pfam" id="PF16499">
    <property type="entry name" value="Melibiase_2"/>
    <property type="match status" value="2"/>
</dbReference>
<dbReference type="InterPro" id="IPR041233">
    <property type="entry name" value="Melibiase_C"/>
</dbReference>
<dbReference type="AlphaFoldDB" id="A0A937DAE7"/>
<dbReference type="InterPro" id="IPR008979">
    <property type="entry name" value="Galactose-bd-like_sf"/>
</dbReference>
<dbReference type="EC" id="3.2.1.22" evidence="5"/>
<dbReference type="Gene3D" id="2.60.40.1180">
    <property type="entry name" value="Golgi alpha-mannosidase II"/>
    <property type="match status" value="1"/>
</dbReference>
<dbReference type="Proteomes" id="UP000651057">
    <property type="component" value="Unassembled WGS sequence"/>
</dbReference>
<keyword evidence="4 5" id="KW-0326">Glycosidase</keyword>
<dbReference type="Gene3D" id="3.20.20.70">
    <property type="entry name" value="Aldolase class I"/>
    <property type="match status" value="1"/>
</dbReference>
<comment type="similarity">
    <text evidence="1 5">Belongs to the glycosyl hydrolase 27 family.</text>
</comment>
<dbReference type="PANTHER" id="PTHR11452:SF75">
    <property type="entry name" value="ALPHA-GALACTOSIDASE MEL1"/>
    <property type="match status" value="1"/>
</dbReference>
<feature type="domain" description="Glycosyl hydrolase family 98 putative carbohydrate-binding module" evidence="6">
    <location>
        <begin position="28"/>
        <end position="166"/>
    </location>
</feature>
<evidence type="ECO:0000256" key="1">
    <source>
        <dbReference type="ARBA" id="ARBA00009743"/>
    </source>
</evidence>
<dbReference type="GO" id="GO:0004557">
    <property type="term" value="F:alpha-galactosidase activity"/>
    <property type="evidence" value="ECO:0007669"/>
    <property type="project" value="UniProtKB-EC"/>
</dbReference>
<dbReference type="RefSeq" id="WP_201921345.1">
    <property type="nucleotide sequence ID" value="NZ_BAABAX010000031.1"/>
</dbReference>
<evidence type="ECO:0000259" key="6">
    <source>
        <dbReference type="SMART" id="SM00776"/>
    </source>
</evidence>
<dbReference type="InterPro" id="IPR013222">
    <property type="entry name" value="Glyco_hyd_98_carb-bd"/>
</dbReference>
<dbReference type="Pfam" id="PF08305">
    <property type="entry name" value="NPCBM"/>
    <property type="match status" value="1"/>
</dbReference>
<protein>
    <recommendedName>
        <fullName evidence="5">Alpha-galactosidase</fullName>
        <ecNumber evidence="5">3.2.1.22</ecNumber>
    </recommendedName>
    <alternativeName>
        <fullName evidence="5">Melibiase</fullName>
    </alternativeName>
</protein>
<evidence type="ECO:0000256" key="5">
    <source>
        <dbReference type="RuleBase" id="RU361168"/>
    </source>
</evidence>
<dbReference type="Gene3D" id="2.60.40.10">
    <property type="entry name" value="Immunoglobulins"/>
    <property type="match status" value="1"/>
</dbReference>
<organism evidence="7 8">
    <name type="scientific">Aquimarina mytili</name>
    <dbReference type="NCBI Taxonomy" id="874423"/>
    <lineage>
        <taxon>Bacteria</taxon>
        <taxon>Pseudomonadati</taxon>
        <taxon>Bacteroidota</taxon>
        <taxon>Flavobacteriia</taxon>
        <taxon>Flavobacteriales</taxon>
        <taxon>Flavobacteriaceae</taxon>
        <taxon>Aquimarina</taxon>
    </lineage>
</organism>
<dbReference type="CDD" id="cd14792">
    <property type="entry name" value="GH27"/>
    <property type="match status" value="1"/>
</dbReference>
<dbReference type="Pfam" id="PF17801">
    <property type="entry name" value="Melibiase_C"/>
    <property type="match status" value="1"/>
</dbReference>
<evidence type="ECO:0000256" key="4">
    <source>
        <dbReference type="ARBA" id="ARBA00023295"/>
    </source>
</evidence>
<dbReference type="SUPFAM" id="SSF51445">
    <property type="entry name" value="(Trans)glycosidases"/>
    <property type="match status" value="1"/>
</dbReference>
<dbReference type="InterPro" id="IPR013780">
    <property type="entry name" value="Glyco_hydro_b"/>
</dbReference>
<dbReference type="SUPFAM" id="SSF51011">
    <property type="entry name" value="Glycosyl hydrolase domain"/>
    <property type="match status" value="1"/>
</dbReference>